<feature type="non-terminal residue" evidence="1">
    <location>
        <position position="1"/>
    </location>
</feature>
<organism evidence="1 2">
    <name type="scientific">Armadillidium nasatum</name>
    <dbReference type="NCBI Taxonomy" id="96803"/>
    <lineage>
        <taxon>Eukaryota</taxon>
        <taxon>Metazoa</taxon>
        <taxon>Ecdysozoa</taxon>
        <taxon>Arthropoda</taxon>
        <taxon>Crustacea</taxon>
        <taxon>Multicrustacea</taxon>
        <taxon>Malacostraca</taxon>
        <taxon>Eumalacostraca</taxon>
        <taxon>Peracarida</taxon>
        <taxon>Isopoda</taxon>
        <taxon>Oniscidea</taxon>
        <taxon>Crinocheta</taxon>
        <taxon>Armadillidiidae</taxon>
        <taxon>Armadillidium</taxon>
    </lineage>
</organism>
<dbReference type="GO" id="GO:0016491">
    <property type="term" value="F:oxidoreductase activity"/>
    <property type="evidence" value="ECO:0007669"/>
    <property type="project" value="TreeGrafter"/>
</dbReference>
<dbReference type="EMBL" id="SEYY01023158">
    <property type="protein sequence ID" value="KAB7495045.1"/>
    <property type="molecule type" value="Genomic_DNA"/>
</dbReference>
<comment type="caution">
    <text evidence="1">The sequence shown here is derived from an EMBL/GenBank/DDBJ whole genome shotgun (WGS) entry which is preliminary data.</text>
</comment>
<dbReference type="PANTHER" id="PTHR43313">
    <property type="entry name" value="SHORT-CHAIN DEHYDROGENASE/REDUCTASE FAMILY 9C"/>
    <property type="match status" value="1"/>
</dbReference>
<dbReference type="AlphaFoldDB" id="A0A5N5SLS5"/>
<dbReference type="GO" id="GO:0008202">
    <property type="term" value="P:steroid metabolic process"/>
    <property type="evidence" value="ECO:0007669"/>
    <property type="project" value="TreeGrafter"/>
</dbReference>
<protein>
    <submittedName>
        <fullName evidence="1">Uncharacterized protein</fullName>
    </submittedName>
</protein>
<reference evidence="1 2" key="1">
    <citation type="journal article" date="2019" name="PLoS Biol.">
        <title>Sex chromosomes control vertical transmission of feminizing Wolbachia symbionts in an isopod.</title>
        <authorList>
            <person name="Becking T."/>
            <person name="Chebbi M.A."/>
            <person name="Giraud I."/>
            <person name="Moumen B."/>
            <person name="Laverre T."/>
            <person name="Caubet Y."/>
            <person name="Peccoud J."/>
            <person name="Gilbert C."/>
            <person name="Cordaux R."/>
        </authorList>
    </citation>
    <scope>NUCLEOTIDE SEQUENCE [LARGE SCALE GENOMIC DNA]</scope>
    <source>
        <strain evidence="1">ANa2</strain>
        <tissue evidence="1">Whole body excluding digestive tract and cuticle</tissue>
    </source>
</reference>
<name>A0A5N5SLS5_9CRUS</name>
<proteinExistence type="predicted"/>
<evidence type="ECO:0000313" key="2">
    <source>
        <dbReference type="Proteomes" id="UP000326759"/>
    </source>
</evidence>
<dbReference type="OrthoDB" id="2102561at2759"/>
<dbReference type="PANTHER" id="PTHR43313:SF50">
    <property type="entry name" value="GH26015P"/>
    <property type="match status" value="1"/>
</dbReference>
<gene>
    <name evidence="1" type="ORF">Anas_08777</name>
</gene>
<evidence type="ECO:0000313" key="1">
    <source>
        <dbReference type="EMBL" id="KAB7495045.1"/>
    </source>
</evidence>
<keyword evidence="2" id="KW-1185">Reference proteome</keyword>
<sequence length="95" mass="11360">WKKAQRKCGKRCPEETRELCGEELFQKSLQIMKTFAVAGNSDITPVLIAMEEALTQKYPQRRYQVMGPAYKTRIFIYTHFPEWVYEWIYGTYLQK</sequence>
<dbReference type="Proteomes" id="UP000326759">
    <property type="component" value="Unassembled WGS sequence"/>
</dbReference>
<accession>A0A5N5SLS5</accession>